<evidence type="ECO:0000313" key="4">
    <source>
        <dbReference type="Proteomes" id="UP001149400"/>
    </source>
</evidence>
<protein>
    <submittedName>
        <fullName evidence="3">Cupin domain-containing protein</fullName>
    </submittedName>
</protein>
<comment type="caution">
    <text evidence="3">The sequence shown here is derived from an EMBL/GenBank/DDBJ whole genome shotgun (WGS) entry which is preliminary data.</text>
</comment>
<name>A0ABT5R0S9_9GAMM</name>
<dbReference type="Gene3D" id="2.60.120.10">
    <property type="entry name" value="Jelly Rolls"/>
    <property type="match status" value="1"/>
</dbReference>
<dbReference type="RefSeq" id="WP_274164619.1">
    <property type="nucleotide sequence ID" value="NZ_JAJUBC010000011.1"/>
</dbReference>
<reference evidence="3" key="1">
    <citation type="submission" date="2021-12" db="EMBL/GenBank/DDBJ databases">
        <title>Enterovibrio ZSDZ35 sp. nov. and Enterovibrio ZSDZ42 sp. nov., isolated from coastal seawater in Qingdao.</title>
        <authorList>
            <person name="Zhang P."/>
        </authorList>
    </citation>
    <scope>NUCLEOTIDE SEQUENCE</scope>
    <source>
        <strain evidence="3">ZSDZ42</strain>
    </source>
</reference>
<keyword evidence="4" id="KW-1185">Reference proteome</keyword>
<evidence type="ECO:0000313" key="3">
    <source>
        <dbReference type="EMBL" id="MDD1793770.1"/>
    </source>
</evidence>
<dbReference type="PANTHER" id="PTHR35848:SF6">
    <property type="entry name" value="CUPIN TYPE-2 DOMAIN-CONTAINING PROTEIN"/>
    <property type="match status" value="1"/>
</dbReference>
<dbReference type="InterPro" id="IPR051610">
    <property type="entry name" value="GPI/OXD"/>
</dbReference>
<dbReference type="PANTHER" id="PTHR35848">
    <property type="entry name" value="OXALATE-BINDING PROTEIN"/>
    <property type="match status" value="1"/>
</dbReference>
<dbReference type="Pfam" id="PF07883">
    <property type="entry name" value="Cupin_2"/>
    <property type="match status" value="1"/>
</dbReference>
<feature type="domain" description="Cupin type-2" evidence="2">
    <location>
        <begin position="59"/>
        <end position="123"/>
    </location>
</feature>
<gene>
    <name evidence="3" type="ORF">LRP50_11570</name>
</gene>
<keyword evidence="1" id="KW-0479">Metal-binding</keyword>
<dbReference type="Proteomes" id="UP001149400">
    <property type="component" value="Unassembled WGS sequence"/>
</dbReference>
<sequence length="151" mass="16783">MKNLTTLSKGNNHCAVSPGRLDAIGQFTFTHEAVPFKIEGKVFVSEALGMSGGILSLNKLAPHASMPFHHTHIEHEEIYIFIDGKGEVMIDNDRFEVEPGSVVRVAPEGVRCWRNLADEPLYYAVLQVKKGEKVIKTTIEDGRGVDRPVVW</sequence>
<dbReference type="SUPFAM" id="SSF51182">
    <property type="entry name" value="RmlC-like cupins"/>
    <property type="match status" value="1"/>
</dbReference>
<dbReference type="InterPro" id="IPR011051">
    <property type="entry name" value="RmlC_Cupin_sf"/>
</dbReference>
<dbReference type="InterPro" id="IPR013096">
    <property type="entry name" value="Cupin_2"/>
</dbReference>
<evidence type="ECO:0000259" key="2">
    <source>
        <dbReference type="Pfam" id="PF07883"/>
    </source>
</evidence>
<evidence type="ECO:0000256" key="1">
    <source>
        <dbReference type="ARBA" id="ARBA00022723"/>
    </source>
</evidence>
<proteinExistence type="predicted"/>
<organism evidence="3 4">
    <name type="scientific">Enterovibrio gelatinilyticus</name>
    <dbReference type="NCBI Taxonomy" id="2899819"/>
    <lineage>
        <taxon>Bacteria</taxon>
        <taxon>Pseudomonadati</taxon>
        <taxon>Pseudomonadota</taxon>
        <taxon>Gammaproteobacteria</taxon>
        <taxon>Vibrionales</taxon>
        <taxon>Vibrionaceae</taxon>
        <taxon>Enterovibrio</taxon>
    </lineage>
</organism>
<dbReference type="InterPro" id="IPR014710">
    <property type="entry name" value="RmlC-like_jellyroll"/>
</dbReference>
<dbReference type="EMBL" id="JAJUBC010000011">
    <property type="protein sequence ID" value="MDD1793770.1"/>
    <property type="molecule type" value="Genomic_DNA"/>
</dbReference>
<accession>A0ABT5R0S9</accession>